<feature type="domain" description="HTH cro/C1-type" evidence="1">
    <location>
        <begin position="10"/>
        <end position="69"/>
    </location>
</feature>
<dbReference type="PROSITE" id="PS50943">
    <property type="entry name" value="HTH_CROC1"/>
    <property type="match status" value="1"/>
</dbReference>
<keyword evidence="3" id="KW-1185">Reference proteome</keyword>
<protein>
    <submittedName>
        <fullName evidence="2">Helix-turn-helix domain-containing protein</fullName>
    </submittedName>
</protein>
<evidence type="ECO:0000259" key="1">
    <source>
        <dbReference type="PROSITE" id="PS50943"/>
    </source>
</evidence>
<sequence>MDLTEFGQTLRLQRKSLGFSQQTVADAVGLARPTLSKIETGQVPDIGIRKLMRLAEHLGLRLILEEDTFRPTLQQLINENRQEKQKRGR</sequence>
<accession>A0ABS8D9N1</accession>
<evidence type="ECO:0000313" key="3">
    <source>
        <dbReference type="Proteomes" id="UP001165395"/>
    </source>
</evidence>
<organism evidence="2 3">
    <name type="scientific">Leeia speluncae</name>
    <dbReference type="NCBI Taxonomy" id="2884804"/>
    <lineage>
        <taxon>Bacteria</taxon>
        <taxon>Pseudomonadati</taxon>
        <taxon>Pseudomonadota</taxon>
        <taxon>Betaproteobacteria</taxon>
        <taxon>Neisseriales</taxon>
        <taxon>Leeiaceae</taxon>
        <taxon>Leeia</taxon>
    </lineage>
</organism>
<dbReference type="Pfam" id="PF01381">
    <property type="entry name" value="HTH_3"/>
    <property type="match status" value="1"/>
</dbReference>
<name>A0ABS8D9N1_9NEIS</name>
<dbReference type="RefSeq" id="WP_227181728.1">
    <property type="nucleotide sequence ID" value="NZ_JAJBZT010000010.1"/>
</dbReference>
<proteinExistence type="predicted"/>
<dbReference type="EMBL" id="JAJBZT010000010">
    <property type="protein sequence ID" value="MCB6184910.1"/>
    <property type="molecule type" value="Genomic_DNA"/>
</dbReference>
<dbReference type="Proteomes" id="UP001165395">
    <property type="component" value="Unassembled WGS sequence"/>
</dbReference>
<dbReference type="InterPro" id="IPR010982">
    <property type="entry name" value="Lambda_DNA-bd_dom_sf"/>
</dbReference>
<reference evidence="2" key="1">
    <citation type="submission" date="2021-10" db="EMBL/GenBank/DDBJ databases">
        <title>The complete genome sequence of Leeia sp. TBRC 13508.</title>
        <authorList>
            <person name="Charoenyingcharoen P."/>
            <person name="Yukphan P."/>
        </authorList>
    </citation>
    <scope>NUCLEOTIDE SEQUENCE</scope>
    <source>
        <strain evidence="2">TBRC 13508</strain>
    </source>
</reference>
<evidence type="ECO:0000313" key="2">
    <source>
        <dbReference type="EMBL" id="MCB6184910.1"/>
    </source>
</evidence>
<gene>
    <name evidence="2" type="ORF">LIN78_15285</name>
</gene>
<dbReference type="Gene3D" id="1.10.260.40">
    <property type="entry name" value="lambda repressor-like DNA-binding domains"/>
    <property type="match status" value="1"/>
</dbReference>
<dbReference type="InterPro" id="IPR001387">
    <property type="entry name" value="Cro/C1-type_HTH"/>
</dbReference>
<dbReference type="SUPFAM" id="SSF47413">
    <property type="entry name" value="lambda repressor-like DNA-binding domains"/>
    <property type="match status" value="1"/>
</dbReference>
<dbReference type="CDD" id="cd00093">
    <property type="entry name" value="HTH_XRE"/>
    <property type="match status" value="1"/>
</dbReference>
<dbReference type="SMART" id="SM00530">
    <property type="entry name" value="HTH_XRE"/>
    <property type="match status" value="1"/>
</dbReference>
<comment type="caution">
    <text evidence="2">The sequence shown here is derived from an EMBL/GenBank/DDBJ whole genome shotgun (WGS) entry which is preliminary data.</text>
</comment>